<keyword evidence="2" id="KW-0677">Repeat</keyword>
<organism evidence="9 10">
    <name type="scientific">Dongia sedimenti</name>
    <dbReference type="NCBI Taxonomy" id="3064282"/>
    <lineage>
        <taxon>Bacteria</taxon>
        <taxon>Pseudomonadati</taxon>
        <taxon>Pseudomonadota</taxon>
        <taxon>Alphaproteobacteria</taxon>
        <taxon>Rhodospirillales</taxon>
        <taxon>Dongiaceae</taxon>
        <taxon>Dongia</taxon>
    </lineage>
</organism>
<dbReference type="NCBIfam" id="NF004955">
    <property type="entry name" value="PRK06299.1-5"/>
    <property type="match status" value="1"/>
</dbReference>
<dbReference type="PIRSF" id="PIRSF002111">
    <property type="entry name" value="RpsA"/>
    <property type="match status" value="1"/>
</dbReference>
<evidence type="ECO:0000256" key="4">
    <source>
        <dbReference type="ARBA" id="ARBA00022980"/>
    </source>
</evidence>
<dbReference type="InterPro" id="IPR012340">
    <property type="entry name" value="NA-bd_OB-fold"/>
</dbReference>
<feature type="domain" description="S1 motif" evidence="8">
    <location>
        <begin position="291"/>
        <end position="361"/>
    </location>
</feature>
<dbReference type="RefSeq" id="WP_379956208.1">
    <property type="nucleotide sequence ID" value="NZ_JAUYVI010000004.1"/>
</dbReference>
<protein>
    <recommendedName>
        <fullName evidence="7">30S ribosomal protein S1</fullName>
    </recommendedName>
</protein>
<dbReference type="PANTHER" id="PTHR10724">
    <property type="entry name" value="30S RIBOSOMAL PROTEIN S1"/>
    <property type="match status" value="1"/>
</dbReference>
<dbReference type="NCBIfam" id="TIGR00717">
    <property type="entry name" value="rpsA"/>
    <property type="match status" value="1"/>
</dbReference>
<dbReference type="PANTHER" id="PTHR10724:SF7">
    <property type="entry name" value="SMALL RIBOSOMAL SUBUNIT PROTEIN BS1C"/>
    <property type="match status" value="1"/>
</dbReference>
<feature type="domain" description="S1 motif" evidence="8">
    <location>
        <begin position="35"/>
        <end position="101"/>
    </location>
</feature>
<sequence>MAKSAAARVTKERAESESFASLLEETLGAAQGLEGSVLSGTVVSIDGEFALVDVGLKSEGRVALKEFAMPGQKSEMKVGDVVEVYLERMEDKNGEAVLSRDKARREEAWTQLEKQFKDNQRVNGVIFGRVKGGFTVDLNGAVAFLPGSQVDIRPVRDVGPLMGTPQPFQILKMDRARGNIVVSRRAVLEESRAEARNELVANLKEGQVLSGVVKNITDYGAFVDLGGVDGLLHVTDIAWRRINHPSEALHIGQTVNVQVVRFNPETQRISLGMKQLEADPWEGVQAKYPVGSRFKGRVTNITDYGAFVELEPGIEGLVHVSEMSWTKKNVHPGKIVSTSQEVEVMVLDVDPVKRRISLGLKQCMENPWAGFLEKHPVGSELEGEVKNITEFGLFVGLTPEIDGMVHLSDLDWERPGEEAVADYKKGDMVKVKLLDVDVEKERISLGIKQLKKDNFAEASTALKKGEVVTCTVTGINEGGIEVSVGDGVTGFIRKTDLSRERSEQRPDRFAVGEKVDAKITQIDTKTRKVSLSIKAREVEEDKQAMQEFGSSDSGASLGDILGAALNKAGKKPKKDEAE</sequence>
<keyword evidence="3 7" id="KW-0694">RNA-binding</keyword>
<feature type="domain" description="S1 motif" evidence="8">
    <location>
        <begin position="378"/>
        <end position="448"/>
    </location>
</feature>
<evidence type="ECO:0000259" key="8">
    <source>
        <dbReference type="PROSITE" id="PS50126"/>
    </source>
</evidence>
<evidence type="ECO:0000256" key="2">
    <source>
        <dbReference type="ARBA" id="ARBA00022737"/>
    </source>
</evidence>
<dbReference type="CDD" id="cd05687">
    <property type="entry name" value="S1_RPS1_repeat_ec1_hs1"/>
    <property type="match status" value="1"/>
</dbReference>
<name>A0ABU0YLX2_9PROT</name>
<feature type="domain" description="S1 motif" evidence="8">
    <location>
        <begin position="206"/>
        <end position="274"/>
    </location>
</feature>
<evidence type="ECO:0000256" key="7">
    <source>
        <dbReference type="PIRNR" id="PIRNR002111"/>
    </source>
</evidence>
<dbReference type="InterPro" id="IPR035104">
    <property type="entry name" value="Ribosomal_protein_S1-like"/>
</dbReference>
<comment type="similarity">
    <text evidence="1 7">Belongs to the bacterial ribosomal protein bS1 family.</text>
</comment>
<keyword evidence="4 7" id="KW-0689">Ribosomal protein</keyword>
<evidence type="ECO:0000256" key="3">
    <source>
        <dbReference type="ARBA" id="ARBA00022884"/>
    </source>
</evidence>
<dbReference type="CDD" id="cd05688">
    <property type="entry name" value="S1_RPS1_repeat_ec3"/>
    <property type="match status" value="1"/>
</dbReference>
<dbReference type="Proteomes" id="UP001230156">
    <property type="component" value="Unassembled WGS sequence"/>
</dbReference>
<dbReference type="SMART" id="SM00316">
    <property type="entry name" value="S1"/>
    <property type="match status" value="6"/>
</dbReference>
<evidence type="ECO:0000313" key="9">
    <source>
        <dbReference type="EMBL" id="MDQ7248724.1"/>
    </source>
</evidence>
<dbReference type="CDD" id="cd05691">
    <property type="entry name" value="S1_RPS1_repeat_ec6"/>
    <property type="match status" value="1"/>
</dbReference>
<dbReference type="Gene3D" id="2.40.50.140">
    <property type="entry name" value="Nucleic acid-binding proteins"/>
    <property type="match status" value="6"/>
</dbReference>
<dbReference type="PRINTS" id="PR00681">
    <property type="entry name" value="RIBOSOMALS1"/>
</dbReference>
<dbReference type="Pfam" id="PF00575">
    <property type="entry name" value="S1"/>
    <property type="match status" value="6"/>
</dbReference>
<evidence type="ECO:0000256" key="6">
    <source>
        <dbReference type="ARBA" id="ARBA00025604"/>
    </source>
</evidence>
<accession>A0ABU0YLX2</accession>
<dbReference type="CDD" id="cd04465">
    <property type="entry name" value="S1_RPS1_repeat_ec2_hs2"/>
    <property type="match status" value="1"/>
</dbReference>
<dbReference type="InterPro" id="IPR050437">
    <property type="entry name" value="Ribos_protein_bS1-like"/>
</dbReference>
<evidence type="ECO:0000256" key="5">
    <source>
        <dbReference type="ARBA" id="ARBA00023274"/>
    </source>
</evidence>
<gene>
    <name evidence="9" type="primary">rpsA</name>
    <name evidence="9" type="ORF">Q8A70_13655</name>
</gene>
<dbReference type="NCBIfam" id="NF004952">
    <property type="entry name" value="PRK06299.1-2"/>
    <property type="match status" value="1"/>
</dbReference>
<dbReference type="SUPFAM" id="SSF50249">
    <property type="entry name" value="Nucleic acid-binding proteins"/>
    <property type="match status" value="6"/>
</dbReference>
<dbReference type="InterPro" id="IPR003029">
    <property type="entry name" value="S1_domain"/>
</dbReference>
<comment type="function">
    <text evidence="6 7">Binds mRNA; thus facilitating recognition of the initiation point. It is needed to translate mRNA with a short Shine-Dalgarno (SD) purine-rich sequence.</text>
</comment>
<dbReference type="GO" id="GO:0005840">
    <property type="term" value="C:ribosome"/>
    <property type="evidence" value="ECO:0007669"/>
    <property type="project" value="UniProtKB-KW"/>
</dbReference>
<dbReference type="NCBIfam" id="NF004954">
    <property type="entry name" value="PRK06299.1-4"/>
    <property type="match status" value="1"/>
</dbReference>
<proteinExistence type="inferred from homology"/>
<reference evidence="10" key="1">
    <citation type="submission" date="2023-08" db="EMBL/GenBank/DDBJ databases">
        <title>Rhodospirillaceae gen. nov., a novel taxon isolated from the Yangtze River Yuezi River estuary sludge.</title>
        <authorList>
            <person name="Ruan L."/>
        </authorList>
    </citation>
    <scope>NUCLEOTIDE SEQUENCE [LARGE SCALE GENOMIC DNA]</scope>
    <source>
        <strain evidence="10">R-7</strain>
    </source>
</reference>
<dbReference type="InterPro" id="IPR000110">
    <property type="entry name" value="Ribosomal_bS1"/>
</dbReference>
<dbReference type="EMBL" id="JAUYVI010000004">
    <property type="protein sequence ID" value="MDQ7248724.1"/>
    <property type="molecule type" value="Genomic_DNA"/>
</dbReference>
<comment type="caution">
    <text evidence="9">The sequence shown here is derived from an EMBL/GenBank/DDBJ whole genome shotgun (WGS) entry which is preliminary data.</text>
</comment>
<keyword evidence="10" id="KW-1185">Reference proteome</keyword>
<feature type="domain" description="S1 motif" evidence="8">
    <location>
        <begin position="119"/>
        <end position="185"/>
    </location>
</feature>
<keyword evidence="5 7" id="KW-0687">Ribonucleoprotein</keyword>
<dbReference type="PROSITE" id="PS50126">
    <property type="entry name" value="S1"/>
    <property type="match status" value="6"/>
</dbReference>
<feature type="domain" description="S1 motif" evidence="8">
    <location>
        <begin position="465"/>
        <end position="534"/>
    </location>
</feature>
<evidence type="ECO:0000256" key="1">
    <source>
        <dbReference type="ARBA" id="ARBA00006767"/>
    </source>
</evidence>
<evidence type="ECO:0000313" key="10">
    <source>
        <dbReference type="Proteomes" id="UP001230156"/>
    </source>
</evidence>